<evidence type="ECO:0000313" key="2">
    <source>
        <dbReference type="Proteomes" id="UP001432322"/>
    </source>
</evidence>
<name>A0AAV5V6W5_9BILA</name>
<gene>
    <name evidence="1" type="ORF">PFISCL1PPCAC_4941</name>
</gene>
<reference evidence="1" key="1">
    <citation type="submission" date="2023-10" db="EMBL/GenBank/DDBJ databases">
        <title>Genome assembly of Pristionchus species.</title>
        <authorList>
            <person name="Yoshida K."/>
            <person name="Sommer R.J."/>
        </authorList>
    </citation>
    <scope>NUCLEOTIDE SEQUENCE</scope>
    <source>
        <strain evidence="1">RS5133</strain>
    </source>
</reference>
<dbReference type="EMBL" id="BTSY01000002">
    <property type="protein sequence ID" value="GMT13644.1"/>
    <property type="molecule type" value="Genomic_DNA"/>
</dbReference>
<accession>A0AAV5V6W5</accession>
<dbReference type="Proteomes" id="UP001432322">
    <property type="component" value="Unassembled WGS sequence"/>
</dbReference>
<proteinExistence type="predicted"/>
<comment type="caution">
    <text evidence="1">The sequence shown here is derived from an EMBL/GenBank/DDBJ whole genome shotgun (WGS) entry which is preliminary data.</text>
</comment>
<evidence type="ECO:0000313" key="1">
    <source>
        <dbReference type="EMBL" id="GMT13644.1"/>
    </source>
</evidence>
<keyword evidence="2" id="KW-1185">Reference proteome</keyword>
<organism evidence="1 2">
    <name type="scientific">Pristionchus fissidentatus</name>
    <dbReference type="NCBI Taxonomy" id="1538716"/>
    <lineage>
        <taxon>Eukaryota</taxon>
        <taxon>Metazoa</taxon>
        <taxon>Ecdysozoa</taxon>
        <taxon>Nematoda</taxon>
        <taxon>Chromadorea</taxon>
        <taxon>Rhabditida</taxon>
        <taxon>Rhabditina</taxon>
        <taxon>Diplogasteromorpha</taxon>
        <taxon>Diplogasteroidea</taxon>
        <taxon>Neodiplogasteridae</taxon>
        <taxon>Pristionchus</taxon>
    </lineage>
</organism>
<protein>
    <recommendedName>
        <fullName evidence="3">F-box domain-containing protein</fullName>
    </recommendedName>
</protein>
<dbReference type="AlphaFoldDB" id="A0AAV5V6W5"/>
<sequence>MDQRNEVQLKLLHCPNEVITVIIRNLHVRERLRLGSTCTHLNQLEKKTGGRQVDVVRLRRFPAFTISLGTRRIETDPNGLHPLIDFTTFFNNAHITCLDLRDMDYVEENDKIPPEFAILKSVSYDLLKVRGMFFQSVFRSVLSSFVHSPLFTRKAVQITWRTLRDQIEIDTEFFLSLPEIDTFHILWHVSSDEEITDDTLSQLIEKSRDTLVMRSADVYYFFEENQLLEIFESVCNAPYSKRVRLEGYGVEAMIHLLKADPDYEVVNQTCIRHVPTRAVMIHTPLIDGVDVYHRFTMCKGYWVPESLEYIPFGFFD</sequence>
<evidence type="ECO:0008006" key="3">
    <source>
        <dbReference type="Google" id="ProtNLM"/>
    </source>
</evidence>